<comment type="caution">
    <text evidence="1">The sequence shown here is derived from an EMBL/GenBank/DDBJ whole genome shotgun (WGS) entry which is preliminary data.</text>
</comment>
<protein>
    <submittedName>
        <fullName evidence="1">Uncharacterized protein</fullName>
    </submittedName>
</protein>
<sequence>MNHVLFTASSRKLGVQHTRPSISCGEFNDRSCYDDTQSHGYKTRTVESKFVKTRDNYPVEILEALRSGECQPKPNEGTNGSWSAVSFPISGTHQSALKQLDEMQVIESFIHAAKRLKSEDSPLLEIE</sequence>
<accession>A0A8J5GEH9</accession>
<dbReference type="EMBL" id="JACMSC010000009">
    <property type="protein sequence ID" value="KAG6505967.1"/>
    <property type="molecule type" value="Genomic_DNA"/>
</dbReference>
<evidence type="ECO:0000313" key="2">
    <source>
        <dbReference type="Proteomes" id="UP000734854"/>
    </source>
</evidence>
<gene>
    <name evidence="1" type="ORF">ZIOFF_031280</name>
</gene>
<evidence type="ECO:0000313" key="1">
    <source>
        <dbReference type="EMBL" id="KAG6505967.1"/>
    </source>
</evidence>
<dbReference type="AlphaFoldDB" id="A0A8J5GEH9"/>
<proteinExistence type="predicted"/>
<dbReference type="Proteomes" id="UP000734854">
    <property type="component" value="Unassembled WGS sequence"/>
</dbReference>
<reference evidence="1 2" key="1">
    <citation type="submission" date="2020-08" db="EMBL/GenBank/DDBJ databases">
        <title>Plant Genome Project.</title>
        <authorList>
            <person name="Zhang R.-G."/>
        </authorList>
    </citation>
    <scope>NUCLEOTIDE SEQUENCE [LARGE SCALE GENOMIC DNA]</scope>
    <source>
        <tissue evidence="1">Rhizome</tissue>
    </source>
</reference>
<keyword evidence="2" id="KW-1185">Reference proteome</keyword>
<name>A0A8J5GEH9_ZINOF</name>
<organism evidence="1 2">
    <name type="scientific">Zingiber officinale</name>
    <name type="common">Ginger</name>
    <name type="synonym">Amomum zingiber</name>
    <dbReference type="NCBI Taxonomy" id="94328"/>
    <lineage>
        <taxon>Eukaryota</taxon>
        <taxon>Viridiplantae</taxon>
        <taxon>Streptophyta</taxon>
        <taxon>Embryophyta</taxon>
        <taxon>Tracheophyta</taxon>
        <taxon>Spermatophyta</taxon>
        <taxon>Magnoliopsida</taxon>
        <taxon>Liliopsida</taxon>
        <taxon>Zingiberales</taxon>
        <taxon>Zingiberaceae</taxon>
        <taxon>Zingiber</taxon>
    </lineage>
</organism>